<dbReference type="InterPro" id="IPR041685">
    <property type="entry name" value="AAA_GajA/Old/RecF-like"/>
</dbReference>
<evidence type="ECO:0000259" key="1">
    <source>
        <dbReference type="SMART" id="SM00382"/>
    </source>
</evidence>
<sequence length="521" mass="59425">MTHIVKVKLKNFKKFKEYEIPLDPSRSILIGDNEAGKSTILTAIELVLSGSRSKVESYSIESLLNADEVSSFLGGDKNIEDLPIMHIELFLNDTGNPDLNGATNSDNENADGLQLICEPNEELTSEIQQVLEAEGDNFPFEFYITKFTTFNGEAYSGYRKFLKYLSIDSTQINSEYANSQYVRAMYEATVEQPQRYQLKNEYRQQKNTFKAEHLEDINRELEEYDFSIRSGSKFNLETDLTLTEGGIPIEHRGKGKQCFIKTAFALREREPEKTVDVLLLEEPENHLSHTSMCKLINQVEKAHGNQIIIATHSSLITSRLDLRKSILLNSNATAPALLSDLSTDTNKFFIKAPNHNILELVLSEKVILVEGDAEYILMETLYKRVKGHFPSEDGVHIISVGGTSFKRYMELSKLLNIKTAVIRDNDRDYQKNCADNYANYLADCISVFGDEDNERYTFEVCMYQDNIDTCNDLFRGGRIRLEPQQYMIDNKTTSAFRLLEEKADELVVPAYIEGAIRWISE</sequence>
<keyword evidence="3" id="KW-1185">Reference proteome</keyword>
<protein>
    <submittedName>
        <fullName evidence="2">Recombination protein F</fullName>
    </submittedName>
</protein>
<dbReference type="EMBL" id="CP046268">
    <property type="protein sequence ID" value="QMV14608.1"/>
    <property type="molecule type" value="Genomic_DNA"/>
</dbReference>
<dbReference type="PANTHER" id="PTHR43581:SF4">
    <property type="entry name" value="ATP_GTP PHOSPHATASE"/>
    <property type="match status" value="1"/>
</dbReference>
<name>A0ABX6QZF5_9VIBR</name>
<dbReference type="RefSeq" id="WP_182287400.1">
    <property type="nucleotide sequence ID" value="NZ_CP046268.1"/>
</dbReference>
<feature type="domain" description="AAA+ ATPase" evidence="1">
    <location>
        <begin position="23"/>
        <end position="330"/>
    </location>
</feature>
<gene>
    <name evidence="2" type="ORF">Vspart_01867</name>
</gene>
<proteinExistence type="predicted"/>
<dbReference type="InterPro" id="IPR051396">
    <property type="entry name" value="Bact_Antivir_Def_Nuclease"/>
</dbReference>
<dbReference type="InterPro" id="IPR027417">
    <property type="entry name" value="P-loop_NTPase"/>
</dbReference>
<evidence type="ECO:0000313" key="3">
    <source>
        <dbReference type="Proteomes" id="UP000515264"/>
    </source>
</evidence>
<evidence type="ECO:0000313" key="2">
    <source>
        <dbReference type="EMBL" id="QMV14608.1"/>
    </source>
</evidence>
<dbReference type="InterPro" id="IPR003593">
    <property type="entry name" value="AAA+_ATPase"/>
</dbReference>
<dbReference type="Pfam" id="PF13175">
    <property type="entry name" value="AAA_15"/>
    <property type="match status" value="1"/>
</dbReference>
<dbReference type="PANTHER" id="PTHR43581">
    <property type="entry name" value="ATP/GTP PHOSPHATASE"/>
    <property type="match status" value="1"/>
</dbReference>
<dbReference type="Gene3D" id="3.40.50.300">
    <property type="entry name" value="P-loop containing nucleotide triphosphate hydrolases"/>
    <property type="match status" value="1"/>
</dbReference>
<dbReference type="SUPFAM" id="SSF52540">
    <property type="entry name" value="P-loop containing nucleoside triphosphate hydrolases"/>
    <property type="match status" value="1"/>
</dbReference>
<dbReference type="Proteomes" id="UP000515264">
    <property type="component" value="Chromosome 1"/>
</dbReference>
<dbReference type="SMART" id="SM00382">
    <property type="entry name" value="AAA"/>
    <property type="match status" value="1"/>
</dbReference>
<dbReference type="CDD" id="cd01026">
    <property type="entry name" value="TOPRIM_OLD"/>
    <property type="match status" value="1"/>
</dbReference>
<dbReference type="Pfam" id="PF20469">
    <property type="entry name" value="OLD-like_TOPRIM"/>
    <property type="match status" value="1"/>
</dbReference>
<organism evidence="2 3">
    <name type="scientific">Vibrio spartinae</name>
    <dbReference type="NCBI Taxonomy" id="1918945"/>
    <lineage>
        <taxon>Bacteria</taxon>
        <taxon>Pseudomonadati</taxon>
        <taxon>Pseudomonadota</taxon>
        <taxon>Gammaproteobacteria</taxon>
        <taxon>Vibrionales</taxon>
        <taxon>Vibrionaceae</taxon>
        <taxon>Vibrio</taxon>
    </lineage>
</organism>
<reference evidence="2 3" key="1">
    <citation type="journal article" date="2020" name="J. Nat. Prod.">
        <title>Genomics-Metabolomics Profiling Disclosed Marine Vibrio spartinae 3.6 as a Producer of a New Branched Side Chain Prodigiosin.</title>
        <authorList>
            <person name="Vitale G.A."/>
            <person name="Sciarretta M."/>
            <person name="Palma Esposito F."/>
            <person name="January G.G."/>
            <person name="Giaccio M."/>
            <person name="Bunk B."/>
            <person name="Sproer C."/>
            <person name="Bajerski F."/>
            <person name="Power D."/>
            <person name="Festa C."/>
            <person name="Monti M.C."/>
            <person name="D'Auria M.V."/>
            <person name="de Pascale D."/>
        </authorList>
    </citation>
    <scope>NUCLEOTIDE SEQUENCE [LARGE SCALE GENOMIC DNA]</scope>
    <source>
        <strain evidence="2 3">3.6</strain>
    </source>
</reference>
<dbReference type="InterPro" id="IPR034139">
    <property type="entry name" value="TOPRIM_OLD"/>
</dbReference>
<accession>A0ABX6QZF5</accession>